<dbReference type="HOGENOM" id="CLU_001650_6_3_1"/>
<protein>
    <submittedName>
        <fullName evidence="1">PREDICTED: copia proteinlike putative</fullName>
    </submittedName>
</protein>
<evidence type="ECO:0000313" key="1">
    <source>
        <dbReference type="EMBL" id="CCA27551.1"/>
    </source>
</evidence>
<dbReference type="EMBL" id="FR824597">
    <property type="protein sequence ID" value="CCA27551.1"/>
    <property type="molecule type" value="Genomic_DNA"/>
</dbReference>
<accession>F0X191</accession>
<name>F0X191_9STRA</name>
<dbReference type="AlphaFoldDB" id="F0X191"/>
<gene>
    <name evidence="1" type="primary">AlNc14C572G12186</name>
    <name evidence="1" type="ORF">ALNC14_136950</name>
</gene>
<organism evidence="1">
    <name type="scientific">Albugo laibachii Nc14</name>
    <dbReference type="NCBI Taxonomy" id="890382"/>
    <lineage>
        <taxon>Eukaryota</taxon>
        <taxon>Sar</taxon>
        <taxon>Stramenopiles</taxon>
        <taxon>Oomycota</taxon>
        <taxon>Peronosporomycetes</taxon>
        <taxon>Albuginales</taxon>
        <taxon>Albuginaceae</taxon>
        <taxon>Albugo</taxon>
    </lineage>
</organism>
<reference evidence="1" key="1">
    <citation type="journal article" date="2011" name="PLoS Biol.">
        <title>Gene gain and loss during evolution of obligate parasitism in the white rust pathogen of Arabidopsis thaliana.</title>
        <authorList>
            <person name="Kemen E."/>
            <person name="Gardiner A."/>
            <person name="Schultz-Larsen T."/>
            <person name="Kemen A.C."/>
            <person name="Balmuth A.L."/>
            <person name="Robert-Seilaniantz A."/>
            <person name="Bailey K."/>
            <person name="Holub E."/>
            <person name="Studholme D.J."/>
            <person name="Maclean D."/>
            <person name="Jones J.D."/>
        </authorList>
    </citation>
    <scope>NUCLEOTIDE SEQUENCE</scope>
</reference>
<proteinExistence type="predicted"/>
<sequence>MEAEFDTASDAACELFGVRELLQELGLVIVTPMLMMVDNQAAIKHLEAESSSARVKHIGIRVKFICDQARRGVILPNYVQSDKMIADILTKSLDPHKLESLRTLVSLQ</sequence>
<reference evidence="1" key="2">
    <citation type="submission" date="2011-02" db="EMBL/GenBank/DDBJ databases">
        <authorList>
            <person name="MacLean D."/>
        </authorList>
    </citation>
    <scope>NUCLEOTIDE SEQUENCE</scope>
</reference>
<dbReference type="CDD" id="cd09272">
    <property type="entry name" value="RNase_HI_RT_Ty1"/>
    <property type="match status" value="1"/>
</dbReference>